<dbReference type="GO" id="GO:0000139">
    <property type="term" value="C:Golgi membrane"/>
    <property type="evidence" value="ECO:0007669"/>
    <property type="project" value="TreeGrafter"/>
</dbReference>
<keyword evidence="5 6" id="KW-0472">Membrane</keyword>
<dbReference type="GO" id="GO:0006621">
    <property type="term" value="P:protein retention in ER lumen"/>
    <property type="evidence" value="ECO:0007669"/>
    <property type="project" value="TreeGrafter"/>
</dbReference>
<dbReference type="WBParaSite" id="TCONS_00000863.p1">
    <property type="protein sequence ID" value="TCONS_00000863.p1"/>
    <property type="gene ID" value="XLOC_000826"/>
</dbReference>
<dbReference type="WBParaSite" id="SSTP_0000898500.1">
    <property type="protein sequence ID" value="SSTP_0000898500.1"/>
    <property type="gene ID" value="SSTP_0000898500"/>
</dbReference>
<dbReference type="GO" id="GO:0005783">
    <property type="term" value="C:endoplasmic reticulum"/>
    <property type="evidence" value="ECO:0007669"/>
    <property type="project" value="GOC"/>
</dbReference>
<feature type="transmembrane region" description="Helical" evidence="7">
    <location>
        <begin position="142"/>
        <end position="159"/>
    </location>
</feature>
<organism evidence="9">
    <name type="scientific">Strongyloides stercoralis</name>
    <name type="common">Threadworm</name>
    <dbReference type="NCBI Taxonomy" id="6248"/>
    <lineage>
        <taxon>Eukaryota</taxon>
        <taxon>Metazoa</taxon>
        <taxon>Ecdysozoa</taxon>
        <taxon>Nematoda</taxon>
        <taxon>Chromadorea</taxon>
        <taxon>Rhabditida</taxon>
        <taxon>Tylenchina</taxon>
        <taxon>Panagrolaimomorpha</taxon>
        <taxon>Strongyloidoidea</taxon>
        <taxon>Strongyloididae</taxon>
        <taxon>Strongyloides</taxon>
    </lineage>
</organism>
<dbReference type="GO" id="GO:0006890">
    <property type="term" value="P:retrograde vesicle-mediated transport, Golgi to endoplasmic reticulum"/>
    <property type="evidence" value="ECO:0007669"/>
    <property type="project" value="TreeGrafter"/>
</dbReference>
<dbReference type="PANTHER" id="PTHR10743:SF0">
    <property type="entry name" value="PROTEIN RER1"/>
    <property type="match status" value="1"/>
</dbReference>
<comment type="similarity">
    <text evidence="2 6">Belongs to the RER1 family.</text>
</comment>
<protein>
    <recommendedName>
        <fullName evidence="6">Protein RER1</fullName>
    </recommendedName>
</protein>
<reference evidence="9" key="1">
    <citation type="submission" date="2015-08" db="UniProtKB">
        <authorList>
            <consortium name="WormBaseParasite"/>
        </authorList>
    </citation>
    <scope>IDENTIFICATION</scope>
</reference>
<dbReference type="Pfam" id="PF03248">
    <property type="entry name" value="Rer1"/>
    <property type="match status" value="1"/>
</dbReference>
<evidence type="ECO:0000256" key="2">
    <source>
        <dbReference type="ARBA" id="ARBA00006070"/>
    </source>
</evidence>
<dbReference type="InterPro" id="IPR004932">
    <property type="entry name" value="Rer1"/>
</dbReference>
<evidence type="ECO:0000313" key="9">
    <source>
        <dbReference type="WBParaSite" id="SSTP_0000898500.1"/>
    </source>
</evidence>
<comment type="function">
    <text evidence="6">Involved in the retrieval of endoplasmic reticulum membrane proteins from the early Golgi compartment.</text>
</comment>
<evidence type="ECO:0000256" key="7">
    <source>
        <dbReference type="SAM" id="Phobius"/>
    </source>
</evidence>
<dbReference type="AlphaFoldDB" id="A0A0K0EHN1"/>
<sequence>MQFEDDIRDQPSFFEKLTHSLGMKYQYYLDRATPHHFPRWILAFLLLFIFVYRILTIQGFYIVCYALFIHYLAMFLAFLTPQIDPALDLDDDDDGPALPNKNSDEFRPFMRRLPEFKFWISFMRATIIAIGCTFFEFFDIPVFWPILVGYFIMLTILTMKRQIMHMIKYKYIPFNIGKPRHTTEGGNILQ</sequence>
<evidence type="ECO:0000256" key="5">
    <source>
        <dbReference type="ARBA" id="ARBA00023136"/>
    </source>
</evidence>
<dbReference type="PANTHER" id="PTHR10743">
    <property type="entry name" value="PROTEIN RER1"/>
    <property type="match status" value="1"/>
</dbReference>
<evidence type="ECO:0000256" key="4">
    <source>
        <dbReference type="ARBA" id="ARBA00022989"/>
    </source>
</evidence>
<evidence type="ECO:0000256" key="3">
    <source>
        <dbReference type="ARBA" id="ARBA00022692"/>
    </source>
</evidence>
<evidence type="ECO:0000256" key="6">
    <source>
        <dbReference type="PIRNR" id="PIRNR016013"/>
    </source>
</evidence>
<evidence type="ECO:0000313" key="8">
    <source>
        <dbReference type="Proteomes" id="UP000035681"/>
    </source>
</evidence>
<proteinExistence type="inferred from homology"/>
<evidence type="ECO:0000256" key="1">
    <source>
        <dbReference type="ARBA" id="ARBA00004141"/>
    </source>
</evidence>
<accession>A0A0K0EHN1</accession>
<feature type="transmembrane region" description="Helical" evidence="7">
    <location>
        <begin position="37"/>
        <end position="54"/>
    </location>
</feature>
<keyword evidence="4 7" id="KW-1133">Transmembrane helix</keyword>
<name>A0A0K0EHN1_STRER</name>
<feature type="transmembrane region" description="Helical" evidence="7">
    <location>
        <begin position="60"/>
        <end position="79"/>
    </location>
</feature>
<dbReference type="STRING" id="6248.A0A0K0EHN1"/>
<keyword evidence="3 7" id="KW-0812">Transmembrane</keyword>
<dbReference type="Proteomes" id="UP000035681">
    <property type="component" value="Unplaced"/>
</dbReference>
<keyword evidence="8" id="KW-1185">Reference proteome</keyword>
<dbReference type="PIRSF" id="PIRSF016013">
    <property type="entry name" value="AtER_Rer1p"/>
    <property type="match status" value="1"/>
</dbReference>
<comment type="subcellular location">
    <subcellularLocation>
        <location evidence="1">Membrane</location>
        <topology evidence="1">Multi-pass membrane protein</topology>
    </subcellularLocation>
</comment>